<evidence type="ECO:0000256" key="5">
    <source>
        <dbReference type="ARBA" id="ARBA00023136"/>
    </source>
</evidence>
<dbReference type="GO" id="GO:0001653">
    <property type="term" value="F:peptide receptor activity"/>
    <property type="evidence" value="ECO:0007669"/>
    <property type="project" value="TreeGrafter"/>
</dbReference>
<keyword evidence="7 8" id="KW-0456">Lyase</keyword>
<dbReference type="InterPro" id="IPR001054">
    <property type="entry name" value="A/G_cyclase"/>
</dbReference>
<dbReference type="PANTHER" id="PTHR11920">
    <property type="entry name" value="GUANYLYL CYCLASE"/>
    <property type="match status" value="1"/>
</dbReference>
<dbReference type="Proteomes" id="UP000827092">
    <property type="component" value="Unassembled WGS sequence"/>
</dbReference>
<dbReference type="Gene3D" id="3.30.70.1230">
    <property type="entry name" value="Nucleotide cyclase"/>
    <property type="match status" value="1"/>
</dbReference>
<dbReference type="GO" id="GO:0004383">
    <property type="term" value="F:guanylate cyclase activity"/>
    <property type="evidence" value="ECO:0007669"/>
    <property type="project" value="TreeGrafter"/>
</dbReference>
<evidence type="ECO:0000256" key="7">
    <source>
        <dbReference type="ARBA" id="ARBA00023239"/>
    </source>
</evidence>
<dbReference type="GO" id="GO:0035556">
    <property type="term" value="P:intracellular signal transduction"/>
    <property type="evidence" value="ECO:0007669"/>
    <property type="project" value="InterPro"/>
</dbReference>
<dbReference type="PROSITE" id="PS50125">
    <property type="entry name" value="GUANYLATE_CYCLASE_2"/>
    <property type="match status" value="1"/>
</dbReference>
<gene>
    <name evidence="11" type="ORF">JTE90_000234</name>
</gene>
<name>A0AAV6VD89_9ARAC</name>
<proteinExistence type="inferred from homology"/>
<evidence type="ECO:0000256" key="3">
    <source>
        <dbReference type="ARBA" id="ARBA00022741"/>
    </source>
</evidence>
<evidence type="ECO:0000313" key="11">
    <source>
        <dbReference type="EMBL" id="KAG8193601.1"/>
    </source>
</evidence>
<comment type="subcellular location">
    <subcellularLocation>
        <location evidence="1">Membrane</location>
    </subcellularLocation>
</comment>
<accession>A0AAV6VD89</accession>
<dbReference type="InterPro" id="IPR050401">
    <property type="entry name" value="Cyclic_nucleotide_synthase"/>
</dbReference>
<dbReference type="GO" id="GO:0005886">
    <property type="term" value="C:plasma membrane"/>
    <property type="evidence" value="ECO:0007669"/>
    <property type="project" value="TreeGrafter"/>
</dbReference>
<dbReference type="EMBL" id="JAFNEN010000118">
    <property type="protein sequence ID" value="KAG8193601.1"/>
    <property type="molecule type" value="Genomic_DNA"/>
</dbReference>
<dbReference type="GO" id="GO:0004016">
    <property type="term" value="F:adenylate cyclase activity"/>
    <property type="evidence" value="ECO:0007669"/>
    <property type="project" value="TreeGrafter"/>
</dbReference>
<keyword evidence="2" id="KW-0812">Transmembrane</keyword>
<evidence type="ECO:0000256" key="6">
    <source>
        <dbReference type="ARBA" id="ARBA00023180"/>
    </source>
</evidence>
<dbReference type="InterPro" id="IPR018297">
    <property type="entry name" value="A/G_cyclase_CS"/>
</dbReference>
<dbReference type="GO" id="GO:0007168">
    <property type="term" value="P:receptor guanylyl cyclase signaling pathway"/>
    <property type="evidence" value="ECO:0007669"/>
    <property type="project" value="TreeGrafter"/>
</dbReference>
<dbReference type="PANTHER" id="PTHR11920:SF335">
    <property type="entry name" value="GUANYLATE CYCLASE"/>
    <property type="match status" value="1"/>
</dbReference>
<dbReference type="Pfam" id="PF00211">
    <property type="entry name" value="Guanylate_cyc"/>
    <property type="match status" value="1"/>
</dbReference>
<dbReference type="FunFam" id="3.30.70.1230:FF:000030">
    <property type="entry name" value="Si:ch211-215j19.12"/>
    <property type="match status" value="1"/>
</dbReference>
<dbReference type="CDD" id="cd07302">
    <property type="entry name" value="CHD"/>
    <property type="match status" value="1"/>
</dbReference>
<evidence type="ECO:0000256" key="8">
    <source>
        <dbReference type="RuleBase" id="RU000405"/>
    </source>
</evidence>
<dbReference type="AlphaFoldDB" id="A0AAV6VD89"/>
<feature type="compositionally biased region" description="Polar residues" evidence="9">
    <location>
        <begin position="370"/>
        <end position="385"/>
    </location>
</feature>
<keyword evidence="6" id="KW-0325">Glycoprotein</keyword>
<keyword evidence="3" id="KW-0547">Nucleotide-binding</keyword>
<comment type="similarity">
    <text evidence="8">Belongs to the adenylyl cyclase class-4/guanylyl cyclase family.</text>
</comment>
<dbReference type="InterPro" id="IPR029787">
    <property type="entry name" value="Nucleotide_cyclase"/>
</dbReference>
<keyword evidence="5" id="KW-0472">Membrane</keyword>
<evidence type="ECO:0000256" key="4">
    <source>
        <dbReference type="ARBA" id="ARBA00022989"/>
    </source>
</evidence>
<evidence type="ECO:0000256" key="1">
    <source>
        <dbReference type="ARBA" id="ARBA00004370"/>
    </source>
</evidence>
<protein>
    <recommendedName>
        <fullName evidence="10">Guanylate cyclase domain-containing protein</fullName>
    </recommendedName>
</protein>
<keyword evidence="12" id="KW-1185">Reference proteome</keyword>
<sequence>MQVVSMLNSMYSIFDQLTEKHDVYKVETIGDAYMVVSGAPEIEERHAEKICQMALDMIVVIGDLKDPSTGSSLQIRIGVHSGPVVAGVVGLKMPRYCLFGDTVNTASRMESTSESLKIHISERTRAKLDLTEWDVSDRGAISVKGKGEMKTYWLNGRLKPKDENIRTPKLRVSIPLETLTVADLDSLDTRSLYSPVTFENVTRYSPIVSPTSSSASDFLPSPVEVDNLKLPSPSVSPHVVTQRKVGGSVRIRNIENLSVAVRKCQSQSSVAIQTTPAPQCPSELISTYHTSRDFTSHQSHLSSQHTNCYLCLRHNHTYCHHCPVPPSQPLQCPTLPVPRPSSPQHNQQLPRKKSAKIIRVAPRIRGTGQNGQSRSMVKSNSCRIL</sequence>
<evidence type="ECO:0000313" key="12">
    <source>
        <dbReference type="Proteomes" id="UP000827092"/>
    </source>
</evidence>
<evidence type="ECO:0000259" key="10">
    <source>
        <dbReference type="PROSITE" id="PS50125"/>
    </source>
</evidence>
<dbReference type="SMART" id="SM00044">
    <property type="entry name" value="CYCc"/>
    <property type="match status" value="1"/>
</dbReference>
<evidence type="ECO:0000256" key="9">
    <source>
        <dbReference type="SAM" id="MobiDB-lite"/>
    </source>
</evidence>
<dbReference type="SUPFAM" id="SSF55073">
    <property type="entry name" value="Nucleotide cyclase"/>
    <property type="match status" value="1"/>
</dbReference>
<reference evidence="11 12" key="1">
    <citation type="journal article" date="2022" name="Nat. Ecol. Evol.">
        <title>A masculinizing supergene underlies an exaggerated male reproductive morph in a spider.</title>
        <authorList>
            <person name="Hendrickx F."/>
            <person name="De Corte Z."/>
            <person name="Sonet G."/>
            <person name="Van Belleghem S.M."/>
            <person name="Kostlbacher S."/>
            <person name="Vangestel C."/>
        </authorList>
    </citation>
    <scope>NUCLEOTIDE SEQUENCE [LARGE SCALE GENOMIC DNA]</scope>
    <source>
        <strain evidence="11">W744_W776</strain>
    </source>
</reference>
<comment type="caution">
    <text evidence="11">The sequence shown here is derived from an EMBL/GenBank/DDBJ whole genome shotgun (WGS) entry which is preliminary data.</text>
</comment>
<dbReference type="PROSITE" id="PS00452">
    <property type="entry name" value="GUANYLATE_CYCLASE_1"/>
    <property type="match status" value="1"/>
</dbReference>
<organism evidence="11 12">
    <name type="scientific">Oedothorax gibbosus</name>
    <dbReference type="NCBI Taxonomy" id="931172"/>
    <lineage>
        <taxon>Eukaryota</taxon>
        <taxon>Metazoa</taxon>
        <taxon>Ecdysozoa</taxon>
        <taxon>Arthropoda</taxon>
        <taxon>Chelicerata</taxon>
        <taxon>Arachnida</taxon>
        <taxon>Araneae</taxon>
        <taxon>Araneomorphae</taxon>
        <taxon>Entelegynae</taxon>
        <taxon>Araneoidea</taxon>
        <taxon>Linyphiidae</taxon>
        <taxon>Erigoninae</taxon>
        <taxon>Oedothorax</taxon>
    </lineage>
</organism>
<feature type="region of interest" description="Disordered" evidence="9">
    <location>
        <begin position="333"/>
        <end position="385"/>
    </location>
</feature>
<dbReference type="GO" id="GO:0000166">
    <property type="term" value="F:nucleotide binding"/>
    <property type="evidence" value="ECO:0007669"/>
    <property type="project" value="UniProtKB-KW"/>
</dbReference>
<feature type="domain" description="Guanylate cyclase" evidence="10">
    <location>
        <begin position="1"/>
        <end position="110"/>
    </location>
</feature>
<evidence type="ECO:0000256" key="2">
    <source>
        <dbReference type="ARBA" id="ARBA00022692"/>
    </source>
</evidence>
<keyword evidence="4" id="KW-1133">Transmembrane helix</keyword>